<keyword evidence="3 5" id="KW-0732">Signal</keyword>
<dbReference type="OrthoDB" id="4577708at2"/>
<dbReference type="RefSeq" id="WP_091139322.1">
    <property type="nucleotide sequence ID" value="NZ_FMVJ01000018.1"/>
</dbReference>
<evidence type="ECO:0000256" key="2">
    <source>
        <dbReference type="ARBA" id="ARBA00010333"/>
    </source>
</evidence>
<evidence type="ECO:0000256" key="3">
    <source>
        <dbReference type="ARBA" id="ARBA00022729"/>
    </source>
</evidence>
<comment type="similarity">
    <text evidence="2 4">Belongs to the bacterial solute-binding protein 3 family.</text>
</comment>
<dbReference type="AlphaFoldDB" id="A0A1G5LGS1"/>
<sequence length="277" mass="29740">MKLTAGLLASVIALGFAAPSHAAELPDRIKKAGKIVVATMPNYAPITFKDPATNKLTGFDIDLGEALAKELGVGIEWQEIAFAQMIPSLQTGRVDIALAGMSDLPARREIVDFVDYMKSGAQFYTSPAMAATLKTPEDLCGKKVGASRATNWPRQIGEWSQANCVAKGKPAIEAIGTEGSADARTQLKTQRLDAAVQGNETLPYFQSQEPNSYVLIGDAFTVSLSGIPVLKTETQLRDAIKEGLERLQQKGVYDEIVKKYGLQANKLTPIGINQGTD</sequence>
<dbReference type="SUPFAM" id="SSF53850">
    <property type="entry name" value="Periplasmic binding protein-like II"/>
    <property type="match status" value="1"/>
</dbReference>
<evidence type="ECO:0000313" key="8">
    <source>
        <dbReference type="Proteomes" id="UP000199569"/>
    </source>
</evidence>
<dbReference type="Proteomes" id="UP000199569">
    <property type="component" value="Unassembled WGS sequence"/>
</dbReference>
<dbReference type="PROSITE" id="PS01039">
    <property type="entry name" value="SBP_BACTERIAL_3"/>
    <property type="match status" value="1"/>
</dbReference>
<gene>
    <name evidence="7" type="ORF">SAMN02927923_04304</name>
</gene>
<dbReference type="GO" id="GO:0030313">
    <property type="term" value="C:cell envelope"/>
    <property type="evidence" value="ECO:0007669"/>
    <property type="project" value="UniProtKB-SubCell"/>
</dbReference>
<comment type="subcellular location">
    <subcellularLocation>
        <location evidence="1">Cell envelope</location>
    </subcellularLocation>
</comment>
<evidence type="ECO:0000259" key="6">
    <source>
        <dbReference type="SMART" id="SM00062"/>
    </source>
</evidence>
<evidence type="ECO:0000256" key="1">
    <source>
        <dbReference type="ARBA" id="ARBA00004196"/>
    </source>
</evidence>
<evidence type="ECO:0000256" key="4">
    <source>
        <dbReference type="RuleBase" id="RU003744"/>
    </source>
</evidence>
<protein>
    <submittedName>
        <fullName evidence="7">Polar amino acid transport system substrate-binding protein</fullName>
    </submittedName>
</protein>
<feature type="signal peptide" evidence="5">
    <location>
        <begin position="1"/>
        <end position="22"/>
    </location>
</feature>
<dbReference type="Pfam" id="PF00497">
    <property type="entry name" value="SBP_bac_3"/>
    <property type="match status" value="1"/>
</dbReference>
<dbReference type="CDD" id="cd01004">
    <property type="entry name" value="PBP2_MidA_like"/>
    <property type="match status" value="1"/>
</dbReference>
<feature type="chain" id="PRO_5011568394" evidence="5">
    <location>
        <begin position="23"/>
        <end position="277"/>
    </location>
</feature>
<dbReference type="InterPro" id="IPR018313">
    <property type="entry name" value="SBP_3_CS"/>
</dbReference>
<dbReference type="EMBL" id="FMVJ01000018">
    <property type="protein sequence ID" value="SCZ12117.1"/>
    <property type="molecule type" value="Genomic_DNA"/>
</dbReference>
<dbReference type="InterPro" id="IPR001638">
    <property type="entry name" value="Solute-binding_3/MltF_N"/>
</dbReference>
<evidence type="ECO:0000256" key="5">
    <source>
        <dbReference type="SAM" id="SignalP"/>
    </source>
</evidence>
<dbReference type="SMART" id="SM00062">
    <property type="entry name" value="PBPb"/>
    <property type="match status" value="1"/>
</dbReference>
<evidence type="ECO:0000313" key="7">
    <source>
        <dbReference type="EMBL" id="SCZ12117.1"/>
    </source>
</evidence>
<dbReference type="PANTHER" id="PTHR35936:SF17">
    <property type="entry name" value="ARGININE-BINDING EXTRACELLULAR PROTEIN ARTP"/>
    <property type="match status" value="1"/>
</dbReference>
<accession>A0A1G5LGS1</accession>
<name>A0A1G5LGS1_9HYPH</name>
<keyword evidence="8" id="KW-1185">Reference proteome</keyword>
<dbReference type="PANTHER" id="PTHR35936">
    <property type="entry name" value="MEMBRANE-BOUND LYTIC MUREIN TRANSGLYCOSYLASE F"/>
    <property type="match status" value="1"/>
</dbReference>
<dbReference type="Gene3D" id="3.40.190.10">
    <property type="entry name" value="Periplasmic binding protein-like II"/>
    <property type="match status" value="2"/>
</dbReference>
<reference evidence="7 8" key="1">
    <citation type="submission" date="2016-10" db="EMBL/GenBank/DDBJ databases">
        <authorList>
            <person name="de Groot N.N."/>
        </authorList>
    </citation>
    <scope>NUCLEOTIDE SEQUENCE [LARGE SCALE GENOMIC DNA]</scope>
    <source>
        <strain evidence="7 8">CGMCC 1.7666</strain>
    </source>
</reference>
<organism evidence="7 8">
    <name type="scientific">Microvirga guangxiensis</name>
    <dbReference type="NCBI Taxonomy" id="549386"/>
    <lineage>
        <taxon>Bacteria</taxon>
        <taxon>Pseudomonadati</taxon>
        <taxon>Pseudomonadota</taxon>
        <taxon>Alphaproteobacteria</taxon>
        <taxon>Hyphomicrobiales</taxon>
        <taxon>Methylobacteriaceae</taxon>
        <taxon>Microvirga</taxon>
    </lineage>
</organism>
<dbReference type="STRING" id="549386.SAMN02927923_04304"/>
<proteinExistence type="inferred from homology"/>
<feature type="domain" description="Solute-binding protein family 3/N-terminal" evidence="6">
    <location>
        <begin position="34"/>
        <end position="264"/>
    </location>
</feature>